<dbReference type="EMBL" id="CP003547">
    <property type="protein sequence ID" value="AFP85689.1"/>
    <property type="molecule type" value="Genomic_DNA"/>
</dbReference>
<dbReference type="HOGENOM" id="CLU_028104_2_2_6"/>
<evidence type="ECO:0000256" key="6">
    <source>
        <dbReference type="ARBA" id="ARBA00022618"/>
    </source>
</evidence>
<evidence type="ECO:0000256" key="13">
    <source>
        <dbReference type="ARBA" id="ARBA00047833"/>
    </source>
</evidence>
<dbReference type="GO" id="GO:0051301">
    <property type="term" value="P:cell division"/>
    <property type="evidence" value="ECO:0007669"/>
    <property type="project" value="UniProtKB-KW"/>
</dbReference>
<dbReference type="GO" id="GO:0009252">
    <property type="term" value="P:peptidoglycan biosynthetic process"/>
    <property type="evidence" value="ECO:0007669"/>
    <property type="project" value="UniProtKB-UniRule"/>
</dbReference>
<proteinExistence type="inferred from homology"/>
<dbReference type="Gene3D" id="3.40.1190.10">
    <property type="entry name" value="Mur-like, catalytic domain"/>
    <property type="match status" value="1"/>
</dbReference>
<dbReference type="STRING" id="134287.A35E_00394"/>
<dbReference type="GO" id="GO:0008763">
    <property type="term" value="F:UDP-N-acetylmuramate-L-alanine ligase activity"/>
    <property type="evidence" value="ECO:0007669"/>
    <property type="project" value="UniProtKB-UniRule"/>
</dbReference>
<dbReference type="InterPro" id="IPR005758">
    <property type="entry name" value="UDP-N-AcMur_Ala_ligase_MurC"/>
</dbReference>
<keyword evidence="5 14" id="KW-0436">Ligase</keyword>
<dbReference type="GO" id="GO:0005737">
    <property type="term" value="C:cytoplasm"/>
    <property type="evidence" value="ECO:0007669"/>
    <property type="project" value="UniProtKB-SubCell"/>
</dbReference>
<evidence type="ECO:0000256" key="1">
    <source>
        <dbReference type="ARBA" id="ARBA00004496"/>
    </source>
</evidence>
<keyword evidence="4 14" id="KW-0963">Cytoplasm</keyword>
<evidence type="ECO:0000259" key="15">
    <source>
        <dbReference type="Pfam" id="PF01225"/>
    </source>
</evidence>
<evidence type="ECO:0000256" key="9">
    <source>
        <dbReference type="ARBA" id="ARBA00022960"/>
    </source>
</evidence>
<comment type="subcellular location">
    <subcellularLocation>
        <location evidence="1 14">Cytoplasm</location>
    </subcellularLocation>
</comment>
<evidence type="ECO:0000256" key="14">
    <source>
        <dbReference type="HAMAP-Rule" id="MF_00046"/>
    </source>
</evidence>
<dbReference type="GO" id="GO:0008360">
    <property type="term" value="P:regulation of cell shape"/>
    <property type="evidence" value="ECO:0007669"/>
    <property type="project" value="UniProtKB-KW"/>
</dbReference>
<keyword evidence="12 14" id="KW-0961">Cell wall biogenesis/degradation</keyword>
<dbReference type="HAMAP" id="MF_00046">
    <property type="entry name" value="MurC"/>
    <property type="match status" value="1"/>
</dbReference>
<keyword evidence="10 14" id="KW-0573">Peptidoglycan synthesis</keyword>
<evidence type="ECO:0000256" key="11">
    <source>
        <dbReference type="ARBA" id="ARBA00023306"/>
    </source>
</evidence>
<comment type="similarity">
    <text evidence="14">Belongs to the MurCDEF family.</text>
</comment>
<evidence type="ECO:0000313" key="18">
    <source>
        <dbReference type="EMBL" id="AFP85689.1"/>
    </source>
</evidence>
<name>J3Z5Q9_9ENTR</name>
<evidence type="ECO:0000259" key="17">
    <source>
        <dbReference type="Pfam" id="PF08245"/>
    </source>
</evidence>
<dbReference type="SUPFAM" id="SSF51984">
    <property type="entry name" value="MurCD N-terminal domain"/>
    <property type="match status" value="1"/>
</dbReference>
<dbReference type="GO" id="GO:0005524">
    <property type="term" value="F:ATP binding"/>
    <property type="evidence" value="ECO:0007669"/>
    <property type="project" value="UniProtKB-UniRule"/>
</dbReference>
<comment type="catalytic activity">
    <reaction evidence="13 14">
        <text>UDP-N-acetyl-alpha-D-muramate + L-alanine + ATP = UDP-N-acetyl-alpha-D-muramoyl-L-alanine + ADP + phosphate + H(+)</text>
        <dbReference type="Rhea" id="RHEA:23372"/>
        <dbReference type="ChEBI" id="CHEBI:15378"/>
        <dbReference type="ChEBI" id="CHEBI:30616"/>
        <dbReference type="ChEBI" id="CHEBI:43474"/>
        <dbReference type="ChEBI" id="CHEBI:57972"/>
        <dbReference type="ChEBI" id="CHEBI:70757"/>
        <dbReference type="ChEBI" id="CHEBI:83898"/>
        <dbReference type="ChEBI" id="CHEBI:456216"/>
        <dbReference type="EC" id="6.3.2.8"/>
    </reaction>
</comment>
<keyword evidence="11 14" id="KW-0131">Cell cycle</keyword>
<dbReference type="AlphaFoldDB" id="J3Z5Q9"/>
<dbReference type="Pfam" id="PF01225">
    <property type="entry name" value="Mur_ligase"/>
    <property type="match status" value="1"/>
</dbReference>
<dbReference type="InterPro" id="IPR036565">
    <property type="entry name" value="Mur-like_cat_sf"/>
</dbReference>
<evidence type="ECO:0000259" key="16">
    <source>
        <dbReference type="Pfam" id="PF02875"/>
    </source>
</evidence>
<dbReference type="Gene3D" id="3.40.50.720">
    <property type="entry name" value="NAD(P)-binding Rossmann-like Domain"/>
    <property type="match status" value="1"/>
</dbReference>
<evidence type="ECO:0000256" key="5">
    <source>
        <dbReference type="ARBA" id="ARBA00022598"/>
    </source>
</evidence>
<protein>
    <recommendedName>
        <fullName evidence="3 14">UDP-N-acetylmuramate--L-alanine ligase</fullName>
        <ecNumber evidence="3 14">6.3.2.8</ecNumber>
    </recommendedName>
    <alternativeName>
        <fullName evidence="14">UDP-N-acetylmuramoyl-L-alanine synthetase</fullName>
    </alternativeName>
</protein>
<keyword evidence="9 14" id="KW-0133">Cell shape</keyword>
<reference evidence="18 19" key="1">
    <citation type="journal article" date="2012" name="Mol. Biol. Evol.">
        <title>Genome reduction and co-evolution between the primary and secondary bacterial symbionts of psyllids.</title>
        <authorList>
            <person name="Sloan D.B."/>
            <person name="Moran N.A."/>
        </authorList>
    </citation>
    <scope>NUCLEOTIDE SEQUENCE [LARGE SCALE GENOMIC DNA]</scope>
    <source>
        <strain evidence="18">Hcub_S</strain>
    </source>
</reference>
<comment type="function">
    <text evidence="14">Cell wall formation.</text>
</comment>
<dbReference type="InterPro" id="IPR050061">
    <property type="entry name" value="MurCDEF_pg_biosynth"/>
</dbReference>
<feature type="domain" description="Mur ligase N-terminal catalytic" evidence="15">
    <location>
        <begin position="44"/>
        <end position="142"/>
    </location>
</feature>
<accession>J3Z5Q9</accession>
<keyword evidence="6 14" id="KW-0132">Cell division</keyword>
<dbReference type="Pfam" id="PF02875">
    <property type="entry name" value="Mur_ligase_C"/>
    <property type="match status" value="1"/>
</dbReference>
<dbReference type="GO" id="GO:0071555">
    <property type="term" value="P:cell wall organization"/>
    <property type="evidence" value="ECO:0007669"/>
    <property type="project" value="UniProtKB-KW"/>
</dbReference>
<evidence type="ECO:0000256" key="12">
    <source>
        <dbReference type="ARBA" id="ARBA00023316"/>
    </source>
</evidence>
<evidence type="ECO:0000313" key="19">
    <source>
        <dbReference type="Proteomes" id="UP000003937"/>
    </source>
</evidence>
<dbReference type="NCBIfam" id="TIGR01082">
    <property type="entry name" value="murC"/>
    <property type="match status" value="1"/>
</dbReference>
<dbReference type="PANTHER" id="PTHR43445">
    <property type="entry name" value="UDP-N-ACETYLMURAMATE--L-ALANINE LIGASE-RELATED"/>
    <property type="match status" value="1"/>
</dbReference>
<dbReference type="FunFam" id="3.40.1190.10:FF:000001">
    <property type="entry name" value="UDP-N-acetylmuramate--L-alanine ligase"/>
    <property type="match status" value="1"/>
</dbReference>
<dbReference type="SUPFAM" id="SSF53623">
    <property type="entry name" value="MurD-like peptide ligases, catalytic domain"/>
    <property type="match status" value="1"/>
</dbReference>
<feature type="binding site" evidence="14">
    <location>
        <begin position="149"/>
        <end position="155"/>
    </location>
    <ligand>
        <name>ATP</name>
        <dbReference type="ChEBI" id="CHEBI:30616"/>
    </ligand>
</feature>
<comment type="pathway">
    <text evidence="2 14">Cell wall biogenesis; peptidoglycan biosynthesis.</text>
</comment>
<dbReference type="EC" id="6.3.2.8" evidence="3 14"/>
<keyword evidence="19" id="KW-1185">Reference proteome</keyword>
<organism evidence="18 19">
    <name type="scientific">secondary endosymbiont of Heteropsylla cubana</name>
    <dbReference type="NCBI Taxonomy" id="134287"/>
    <lineage>
        <taxon>Bacteria</taxon>
        <taxon>Pseudomonadati</taxon>
        <taxon>Pseudomonadota</taxon>
        <taxon>Gammaproteobacteria</taxon>
        <taxon>Enterobacterales</taxon>
        <taxon>Enterobacteriaceae</taxon>
        <taxon>aphid secondary symbionts</taxon>
    </lineage>
</organism>
<dbReference type="InterPro" id="IPR000713">
    <property type="entry name" value="Mur_ligase_N"/>
</dbReference>
<dbReference type="PATRIC" id="fig|134287.3.peg.373"/>
<feature type="domain" description="Mur ligase central" evidence="17">
    <location>
        <begin position="147"/>
        <end position="329"/>
    </location>
</feature>
<gene>
    <name evidence="14" type="primary">murC</name>
    <name evidence="18" type="ORF">A35E_00394</name>
</gene>
<evidence type="ECO:0000256" key="3">
    <source>
        <dbReference type="ARBA" id="ARBA00012211"/>
    </source>
</evidence>
<keyword evidence="7 14" id="KW-0547">Nucleotide-binding</keyword>
<evidence type="ECO:0000256" key="8">
    <source>
        <dbReference type="ARBA" id="ARBA00022840"/>
    </source>
</evidence>
<evidence type="ECO:0000256" key="2">
    <source>
        <dbReference type="ARBA" id="ARBA00004752"/>
    </source>
</evidence>
<evidence type="ECO:0000256" key="7">
    <source>
        <dbReference type="ARBA" id="ARBA00022741"/>
    </source>
</evidence>
<dbReference type="InterPro" id="IPR004101">
    <property type="entry name" value="Mur_ligase_C"/>
</dbReference>
<dbReference type="InterPro" id="IPR036615">
    <property type="entry name" value="Mur_ligase_C_dom_sf"/>
</dbReference>
<keyword evidence="8 14" id="KW-0067">ATP-binding</keyword>
<dbReference type="Pfam" id="PF08245">
    <property type="entry name" value="Mur_ligase_M"/>
    <property type="match status" value="1"/>
</dbReference>
<dbReference type="Proteomes" id="UP000003937">
    <property type="component" value="Chromosome"/>
</dbReference>
<dbReference type="PANTHER" id="PTHR43445:SF3">
    <property type="entry name" value="UDP-N-ACETYLMURAMATE--L-ALANINE LIGASE"/>
    <property type="match status" value="1"/>
</dbReference>
<dbReference type="SUPFAM" id="SSF53244">
    <property type="entry name" value="MurD-like peptide ligases, peptide-binding domain"/>
    <property type="match status" value="1"/>
</dbReference>
<dbReference type="KEGG" id="sehc:A35E_00394"/>
<evidence type="ECO:0000256" key="10">
    <source>
        <dbReference type="ARBA" id="ARBA00022984"/>
    </source>
</evidence>
<dbReference type="Gene3D" id="3.90.190.20">
    <property type="entry name" value="Mur ligase, C-terminal domain"/>
    <property type="match status" value="1"/>
</dbReference>
<sequence length="521" mass="57493">MINTKKNKLEHAFLRFFDLNDKTVDSKKLAKLKTFIPTMGGIKKIHFVGIGGAGMGGVAKVLADEGYQISGSDLAPNVVTKELISLGAKIYFNHHPGNILNASVVVLSSSISSENPEIIAAKAAHIPVVHRAEMLAELMRFRHGIAIAGTHGKTTTTAMVSSIYLEAGLDPTFVNGGLLKSSGIHARLGFSRHIIVEADESDASFLHLYPIVAIITNIEADHMDTYGNLENLKQTFINFLHNLPFYGCAVMCIDDKVIRELLPYIKRRITTYGFSDDADFHLSNYYQEGTFGSFTLTRKAIQEKNILKIKLNAPGRHNALNAVAAIAVATEEGINDTSIFQAMLKFQGTSRRFDNLGNYDLNKINGKKGKVMLIDDYGHHPTELDATIKSVRSGWPKKRLVMVFQPHRYTRTRDLYEDFINVLSNVDILLILDVYPAGEDAILGADSHSLCFSIQKNGKVNPIFVSDINSLPDILSDILKDDDLLLMQGAGTIGNIARKLADTSLKPCAIKNVYDKKFNEI</sequence>
<evidence type="ECO:0000256" key="4">
    <source>
        <dbReference type="ARBA" id="ARBA00022490"/>
    </source>
</evidence>
<feature type="domain" description="Mur ligase C-terminal" evidence="16">
    <location>
        <begin position="367"/>
        <end position="491"/>
    </location>
</feature>
<dbReference type="InterPro" id="IPR013221">
    <property type="entry name" value="Mur_ligase_cen"/>
</dbReference>
<dbReference type="UniPathway" id="UPA00219"/>